<dbReference type="KEGG" id="mhd:Marky_1062"/>
<protein>
    <recommendedName>
        <fullName evidence="4">DUF3352 domain-containing protein</fullName>
    </recommendedName>
</protein>
<dbReference type="EMBL" id="CP002630">
    <property type="protein sequence ID" value="AEB11804.1"/>
    <property type="molecule type" value="Genomic_DNA"/>
</dbReference>
<dbReference type="Proteomes" id="UP000007030">
    <property type="component" value="Chromosome"/>
</dbReference>
<dbReference type="RefSeq" id="WP_013703852.1">
    <property type="nucleotide sequence ID" value="NC_015387.1"/>
</dbReference>
<reference evidence="2 3" key="1">
    <citation type="journal article" date="2012" name="Stand. Genomic Sci.">
        <title>Complete genome sequence of the aerobic, heterotroph Marinithermus hydrothermalis type strain (T1(T)) from a deep-sea hydrothermal vent chimney.</title>
        <authorList>
            <person name="Copeland A."/>
            <person name="Gu W."/>
            <person name="Yasawong M."/>
            <person name="Lapidus A."/>
            <person name="Lucas S."/>
            <person name="Deshpande S."/>
            <person name="Pagani I."/>
            <person name="Tapia R."/>
            <person name="Cheng J.F."/>
            <person name="Goodwin L.A."/>
            <person name="Pitluck S."/>
            <person name="Liolios K."/>
            <person name="Ivanova N."/>
            <person name="Mavromatis K."/>
            <person name="Mikhailova N."/>
            <person name="Pati A."/>
            <person name="Chen A."/>
            <person name="Palaniappan K."/>
            <person name="Land M."/>
            <person name="Pan C."/>
            <person name="Brambilla E.M."/>
            <person name="Rohde M."/>
            <person name="Tindall B.J."/>
            <person name="Sikorski J."/>
            <person name="Goker M."/>
            <person name="Detter J.C."/>
            <person name="Bristow J."/>
            <person name="Eisen J.A."/>
            <person name="Markowitz V."/>
            <person name="Hugenholtz P."/>
            <person name="Kyrpides N.C."/>
            <person name="Klenk H.P."/>
            <person name="Woyke T."/>
        </authorList>
    </citation>
    <scope>NUCLEOTIDE SEQUENCE [LARGE SCALE GENOMIC DNA]</scope>
    <source>
        <strain evidence="3">DSM 14884 / JCM 11576 / T1</strain>
    </source>
</reference>
<evidence type="ECO:0000313" key="3">
    <source>
        <dbReference type="Proteomes" id="UP000007030"/>
    </source>
</evidence>
<organism evidence="2 3">
    <name type="scientific">Marinithermus hydrothermalis (strain DSM 14884 / JCM 11576 / T1)</name>
    <dbReference type="NCBI Taxonomy" id="869210"/>
    <lineage>
        <taxon>Bacteria</taxon>
        <taxon>Thermotogati</taxon>
        <taxon>Deinococcota</taxon>
        <taxon>Deinococci</taxon>
        <taxon>Thermales</taxon>
        <taxon>Thermaceae</taxon>
        <taxon>Marinithermus</taxon>
    </lineage>
</organism>
<dbReference type="HOGENOM" id="CLU_573417_0_0_0"/>
<dbReference type="eggNOG" id="ENOG5030P2C">
    <property type="taxonomic scope" value="Bacteria"/>
</dbReference>
<sequence>MKKILVLLSAFLVSLALAQTLPALTPPGAVAGLYTRNLGLKKTFFLDFQAEWARLGLADWVDQALGEELELSETERRELELFRQIFNLDVVGREGIVTVYPDGNFFALARPSADRVGLVISTLKNLLEEARPRSGWMVQTFAGEEMDILVGYTKELVLVATPTAADRFFAKERGLEVPLEGDLVFWVDPEPLLPLLETTDLPPELARVVRTFAGYATALELQPDGVHTRSRLALSPEGDPELLALLLPEERAWPLEDLAQGHSVTSGVFDLAKFGAYVTQWLQFFGVDYDLDLSAFGRRIAVVTLPMPTDPMLLQQNPLGNMLIYVETEDPITAEVTVLSWLQQAAAFATAEGAGGFKVEPIEADGLEARRVQVGLWGEVYLAHREGVMILATSAEAFSALTGPTLEDDPAFQRFATRIPPNAVSASFTNLSGTLREQAALITSTLPLMVDDPAAMQTSFAIAEQFQAFLEFIAGRVGGGVAYSQVQDHTLESEGFWEVRW</sequence>
<name>F2NMB6_MARHT</name>
<dbReference type="AlphaFoldDB" id="F2NMB6"/>
<keyword evidence="1" id="KW-0732">Signal</keyword>
<dbReference type="OrthoDB" id="24415at2"/>
<keyword evidence="3" id="KW-1185">Reference proteome</keyword>
<gene>
    <name evidence="2" type="ordered locus">Marky_1062</name>
</gene>
<evidence type="ECO:0000256" key="1">
    <source>
        <dbReference type="SAM" id="SignalP"/>
    </source>
</evidence>
<dbReference type="STRING" id="869210.Marky_1062"/>
<feature type="chain" id="PRO_5003282732" description="DUF3352 domain-containing protein" evidence="1">
    <location>
        <begin position="19"/>
        <end position="501"/>
    </location>
</feature>
<evidence type="ECO:0008006" key="4">
    <source>
        <dbReference type="Google" id="ProtNLM"/>
    </source>
</evidence>
<accession>F2NMB6</accession>
<evidence type="ECO:0000313" key="2">
    <source>
        <dbReference type="EMBL" id="AEB11804.1"/>
    </source>
</evidence>
<proteinExistence type="predicted"/>
<feature type="signal peptide" evidence="1">
    <location>
        <begin position="1"/>
        <end position="18"/>
    </location>
</feature>